<name>B7S4C5_PHATC</name>
<dbReference type="AlphaFoldDB" id="B7S4C5"/>
<dbReference type="KEGG" id="pti:PHATRDRAFT_bd1446"/>
<feature type="compositionally biased region" description="Low complexity" evidence="1">
    <location>
        <begin position="148"/>
        <end position="162"/>
    </location>
</feature>
<evidence type="ECO:0000313" key="2">
    <source>
        <dbReference type="EMBL" id="EEC42607.1"/>
    </source>
</evidence>
<feature type="region of interest" description="Disordered" evidence="1">
    <location>
        <begin position="48"/>
        <end position="81"/>
    </location>
</feature>
<evidence type="ECO:0000313" key="3">
    <source>
        <dbReference type="Proteomes" id="UP000000759"/>
    </source>
</evidence>
<accession>B7S4C5</accession>
<sequence length="703" mass="79676">MVSRVGSVLSLFEQNIQRNNLHVREKESTLYLTDRRTPTTPLSLSRRSDATVRIRRSSMPGRRTEPTSCPSRSKRRVASPCVRSSLFRGPVPCESIRPPPLTSSDQQFLSETTVHTRNQSHPRSPTRRVSNRKALSHAETGTVPQVQSCSPTSSSTSSLHRTSPARHLVTVTPVSRKPKLRSVPTTTDPNMCASPATASSSTTATTTTTASSTTSGETVVIIADSVETSVSDGTLWVVPTTLTPDAATPPTRPGHSPEPRRTTTLTRTGLPPADAPSRSRRTSLEHRRSRTTASSTPPAPSRRDAPYSAVDQARKRAHIRAKSARLQRDLEHLIAEVHSFNLMTPKRRQTMDTWSEQIRVVERCIESPIPEGRPLPPLLRVRQDQAMARIQACARTWFQQRARVRNQRAATRIQAAVRGMLLRGHARLRVLQARLAYVHRMRHKEMLLVELNTLEQKEEYRHKIIEKTKRRDKQLGELIDSRNKIVEYLRQENRKIRDQNNKFEAVIFRLGQMNEQVQYSTEVHNANFQIMRKTVKVLTQRSRKLMEKEDRHKKRVDKQVANLAATRARSMHETRIRKTYEAALGNIVDCFENQSKDEGLVDMVVAMSNGECEEYNYQHQKASDDEQEEGFLLTWCIDDEASINSDITSVHGHRSVIGDDDSFEEEVVDDDCSQEVGIEMTRFDDDDGTCQSSVWIETHSILL</sequence>
<dbReference type="InParanoid" id="B7S4C5"/>
<feature type="compositionally biased region" description="Basic residues" evidence="1">
    <location>
        <begin position="118"/>
        <end position="135"/>
    </location>
</feature>
<dbReference type="PaxDb" id="2850-Phatrdraft1446"/>
<dbReference type="STRING" id="556484.B7S4C5"/>
<dbReference type="EMBL" id="DS999284">
    <property type="protein sequence ID" value="EEC42607.1"/>
    <property type="molecule type" value="Genomic_DNA"/>
</dbReference>
<feature type="region of interest" description="Disordered" evidence="1">
    <location>
        <begin position="112"/>
        <end position="214"/>
    </location>
</feature>
<dbReference type="GeneID" id="7204957"/>
<dbReference type="RefSeq" id="XP_002176371.1">
    <property type="nucleotide sequence ID" value="XM_002176335.1"/>
</dbReference>
<protein>
    <submittedName>
        <fullName evidence="2">Uncharacterized protein</fullName>
    </submittedName>
</protein>
<feature type="compositionally biased region" description="Low complexity" evidence="1">
    <location>
        <begin position="193"/>
        <end position="214"/>
    </location>
</feature>
<organism evidence="2 3">
    <name type="scientific">Phaeodactylum tricornutum (strain CCAP 1055/1)</name>
    <dbReference type="NCBI Taxonomy" id="556484"/>
    <lineage>
        <taxon>Eukaryota</taxon>
        <taxon>Sar</taxon>
        <taxon>Stramenopiles</taxon>
        <taxon>Ochrophyta</taxon>
        <taxon>Bacillariophyta</taxon>
        <taxon>Bacillariophyceae</taxon>
        <taxon>Bacillariophycidae</taxon>
        <taxon>Naviculales</taxon>
        <taxon>Phaeodactylaceae</taxon>
        <taxon>Phaeodactylum</taxon>
    </lineage>
</organism>
<keyword evidence="3" id="KW-1185">Reference proteome</keyword>
<dbReference type="HOGENOM" id="CLU_392563_0_0_1"/>
<gene>
    <name evidence="2" type="ORF">PHATRDRAFT_bd1446</name>
</gene>
<feature type="compositionally biased region" description="Low complexity" evidence="1">
    <location>
        <begin position="262"/>
        <end position="272"/>
    </location>
</feature>
<reference evidence="3" key="2">
    <citation type="submission" date="2008-08" db="EMBL/GenBank/DDBJ databases">
        <authorList>
            <consortium name="Diatom Consortium"/>
            <person name="Grigoriev I."/>
            <person name="Grimwood J."/>
            <person name="Kuo A."/>
            <person name="Otillar R.P."/>
            <person name="Salamov A."/>
            <person name="Detter J.C."/>
            <person name="Lindquist E."/>
            <person name="Shapiro H."/>
            <person name="Lucas S."/>
            <person name="Glavina del Rio T."/>
            <person name="Pitluck S."/>
            <person name="Rokhsar D."/>
            <person name="Bowler C."/>
        </authorList>
    </citation>
    <scope>GENOME REANNOTATION</scope>
    <source>
        <strain evidence="3">CCAP 1055/1</strain>
    </source>
</reference>
<dbReference type="PROSITE" id="PS50096">
    <property type="entry name" value="IQ"/>
    <property type="match status" value="1"/>
</dbReference>
<evidence type="ECO:0000256" key="1">
    <source>
        <dbReference type="SAM" id="MobiDB-lite"/>
    </source>
</evidence>
<reference evidence="2 3" key="1">
    <citation type="journal article" date="2008" name="Nature">
        <title>The Phaeodactylum genome reveals the evolutionary history of diatom genomes.</title>
        <authorList>
            <person name="Bowler C."/>
            <person name="Allen A.E."/>
            <person name="Badger J.H."/>
            <person name="Grimwood J."/>
            <person name="Jabbari K."/>
            <person name="Kuo A."/>
            <person name="Maheswari U."/>
            <person name="Martens C."/>
            <person name="Maumus F."/>
            <person name="Otillar R.P."/>
            <person name="Rayko E."/>
            <person name="Salamov A."/>
            <person name="Vandepoele K."/>
            <person name="Beszteri B."/>
            <person name="Gruber A."/>
            <person name="Heijde M."/>
            <person name="Katinka M."/>
            <person name="Mock T."/>
            <person name="Valentin K."/>
            <person name="Verret F."/>
            <person name="Berges J.A."/>
            <person name="Brownlee C."/>
            <person name="Cadoret J.P."/>
            <person name="Chiovitti A."/>
            <person name="Choi C.J."/>
            <person name="Coesel S."/>
            <person name="De Martino A."/>
            <person name="Detter J.C."/>
            <person name="Durkin C."/>
            <person name="Falciatore A."/>
            <person name="Fournet J."/>
            <person name="Haruta M."/>
            <person name="Huysman M.J."/>
            <person name="Jenkins B.D."/>
            <person name="Jiroutova K."/>
            <person name="Jorgensen R.E."/>
            <person name="Joubert Y."/>
            <person name="Kaplan A."/>
            <person name="Kroger N."/>
            <person name="Kroth P.G."/>
            <person name="La Roche J."/>
            <person name="Lindquist E."/>
            <person name="Lommer M."/>
            <person name="Martin-Jezequel V."/>
            <person name="Lopez P.J."/>
            <person name="Lucas S."/>
            <person name="Mangogna M."/>
            <person name="McGinnis K."/>
            <person name="Medlin L.K."/>
            <person name="Montsant A."/>
            <person name="Oudot-Le Secq M.P."/>
            <person name="Napoli C."/>
            <person name="Obornik M."/>
            <person name="Parker M.S."/>
            <person name="Petit J.L."/>
            <person name="Porcel B.M."/>
            <person name="Poulsen N."/>
            <person name="Robison M."/>
            <person name="Rychlewski L."/>
            <person name="Rynearson T.A."/>
            <person name="Schmutz J."/>
            <person name="Shapiro H."/>
            <person name="Siaut M."/>
            <person name="Stanley M."/>
            <person name="Sussman M.R."/>
            <person name="Taylor A.R."/>
            <person name="Vardi A."/>
            <person name="von Dassow P."/>
            <person name="Vyverman W."/>
            <person name="Willis A."/>
            <person name="Wyrwicz L.S."/>
            <person name="Rokhsar D.S."/>
            <person name="Weissenbach J."/>
            <person name="Armbrust E.V."/>
            <person name="Green B.R."/>
            <person name="Van de Peer Y."/>
            <person name="Grigoriev I.V."/>
        </authorList>
    </citation>
    <scope>NUCLEOTIDE SEQUENCE [LARGE SCALE GENOMIC DNA]</scope>
    <source>
        <strain evidence="2 3">CCAP 1055/1</strain>
    </source>
</reference>
<dbReference type="Proteomes" id="UP000000759">
    <property type="component" value="Unassembled WGS sequence"/>
</dbReference>
<proteinExistence type="predicted"/>
<feature type="region of interest" description="Disordered" evidence="1">
    <location>
        <begin position="241"/>
        <end position="313"/>
    </location>
</feature>